<dbReference type="Gramene" id="Pp3c26_6484V3.4">
    <property type="protein sequence ID" value="Pp3c26_6484V3.4"/>
    <property type="gene ID" value="Pp3c26_6484"/>
</dbReference>
<feature type="compositionally biased region" description="Polar residues" evidence="1">
    <location>
        <begin position="561"/>
        <end position="589"/>
    </location>
</feature>
<dbReference type="RefSeq" id="XP_024366328.1">
    <property type="nucleotide sequence ID" value="XM_024510560.2"/>
</dbReference>
<feature type="compositionally biased region" description="Low complexity" evidence="1">
    <location>
        <begin position="324"/>
        <end position="336"/>
    </location>
</feature>
<keyword evidence="3" id="KW-1185">Reference proteome</keyword>
<dbReference type="Proteomes" id="UP000006727">
    <property type="component" value="Chromosome 26"/>
</dbReference>
<dbReference type="InterPro" id="IPR038763">
    <property type="entry name" value="DHH_sf"/>
</dbReference>
<reference evidence="2 3" key="1">
    <citation type="journal article" date="2008" name="Science">
        <title>The Physcomitrella genome reveals evolutionary insights into the conquest of land by plants.</title>
        <authorList>
            <person name="Rensing S."/>
            <person name="Lang D."/>
            <person name="Zimmer A."/>
            <person name="Terry A."/>
            <person name="Salamov A."/>
            <person name="Shapiro H."/>
            <person name="Nishiyama T."/>
            <person name="Perroud P.-F."/>
            <person name="Lindquist E."/>
            <person name="Kamisugi Y."/>
            <person name="Tanahashi T."/>
            <person name="Sakakibara K."/>
            <person name="Fujita T."/>
            <person name="Oishi K."/>
            <person name="Shin-I T."/>
            <person name="Kuroki Y."/>
            <person name="Toyoda A."/>
            <person name="Suzuki Y."/>
            <person name="Hashimoto A."/>
            <person name="Yamaguchi K."/>
            <person name="Sugano A."/>
            <person name="Kohara Y."/>
            <person name="Fujiyama A."/>
            <person name="Anterola A."/>
            <person name="Aoki S."/>
            <person name="Ashton N."/>
            <person name="Barbazuk W.B."/>
            <person name="Barker E."/>
            <person name="Bennetzen J."/>
            <person name="Bezanilla M."/>
            <person name="Blankenship R."/>
            <person name="Cho S.H."/>
            <person name="Dutcher S."/>
            <person name="Estelle M."/>
            <person name="Fawcett J.A."/>
            <person name="Gundlach H."/>
            <person name="Hanada K."/>
            <person name="Heyl A."/>
            <person name="Hicks K.A."/>
            <person name="Hugh J."/>
            <person name="Lohr M."/>
            <person name="Mayer K."/>
            <person name="Melkozernov A."/>
            <person name="Murata T."/>
            <person name="Nelson D."/>
            <person name="Pils B."/>
            <person name="Prigge M."/>
            <person name="Reiss B."/>
            <person name="Renner T."/>
            <person name="Rombauts S."/>
            <person name="Rushton P."/>
            <person name="Sanderfoot A."/>
            <person name="Schween G."/>
            <person name="Shiu S.-H."/>
            <person name="Stueber K."/>
            <person name="Theodoulou F.L."/>
            <person name="Tu H."/>
            <person name="Van de Peer Y."/>
            <person name="Verrier P.J."/>
            <person name="Waters E."/>
            <person name="Wood A."/>
            <person name="Yang L."/>
            <person name="Cove D."/>
            <person name="Cuming A."/>
            <person name="Hasebe M."/>
            <person name="Lucas S."/>
            <person name="Mishler D.B."/>
            <person name="Reski R."/>
            <person name="Grigoriev I."/>
            <person name="Quatrano R.S."/>
            <person name="Boore J.L."/>
        </authorList>
    </citation>
    <scope>NUCLEOTIDE SEQUENCE [LARGE SCALE GENOMIC DNA]</scope>
    <source>
        <strain evidence="2 3">cv. Gransden 2004</strain>
    </source>
</reference>
<gene>
    <name evidence="2" type="primary">LOC112277815</name>
</gene>
<feature type="compositionally biased region" description="Basic and acidic residues" evidence="1">
    <location>
        <begin position="175"/>
        <end position="188"/>
    </location>
</feature>
<feature type="compositionally biased region" description="Polar residues" evidence="1">
    <location>
        <begin position="275"/>
        <end position="285"/>
    </location>
</feature>
<dbReference type="Gramene" id="Pp3c26_6484V3.3">
    <property type="protein sequence ID" value="Pp3c26_6484V3.3"/>
    <property type="gene ID" value="Pp3c26_6484"/>
</dbReference>
<reference evidence="2" key="3">
    <citation type="submission" date="2020-12" db="UniProtKB">
        <authorList>
            <consortium name="EnsemblPlants"/>
        </authorList>
    </citation>
    <scope>IDENTIFICATION</scope>
</reference>
<evidence type="ECO:0000256" key="1">
    <source>
        <dbReference type="SAM" id="MobiDB-lite"/>
    </source>
</evidence>
<dbReference type="PANTHER" id="PTHR12112">
    <property type="entry name" value="BNIP - RELATED"/>
    <property type="match status" value="1"/>
</dbReference>
<feature type="compositionally biased region" description="Polar residues" evidence="1">
    <location>
        <begin position="223"/>
        <end position="233"/>
    </location>
</feature>
<dbReference type="PANTHER" id="PTHR12112:SF39">
    <property type="entry name" value="EG:152A3.5 PROTEIN (FBGN0003116_PN PROTEIN)"/>
    <property type="match status" value="1"/>
</dbReference>
<organism evidence="2 3">
    <name type="scientific">Physcomitrium patens</name>
    <name type="common">Spreading-leaved earth moss</name>
    <name type="synonym">Physcomitrella patens</name>
    <dbReference type="NCBI Taxonomy" id="3218"/>
    <lineage>
        <taxon>Eukaryota</taxon>
        <taxon>Viridiplantae</taxon>
        <taxon>Streptophyta</taxon>
        <taxon>Embryophyta</taxon>
        <taxon>Bryophyta</taxon>
        <taxon>Bryophytina</taxon>
        <taxon>Bryopsida</taxon>
        <taxon>Funariidae</taxon>
        <taxon>Funariales</taxon>
        <taxon>Funariaceae</taxon>
        <taxon>Physcomitrium</taxon>
    </lineage>
</organism>
<feature type="region of interest" description="Disordered" evidence="1">
    <location>
        <begin position="553"/>
        <end position="602"/>
    </location>
</feature>
<feature type="compositionally biased region" description="Polar residues" evidence="1">
    <location>
        <begin position="312"/>
        <end position="323"/>
    </location>
</feature>
<dbReference type="RefSeq" id="XP_024366327.1">
    <property type="nucleotide sequence ID" value="XM_024510559.2"/>
</dbReference>
<feature type="region of interest" description="Disordered" evidence="1">
    <location>
        <begin position="120"/>
        <end position="292"/>
    </location>
</feature>
<dbReference type="EMBL" id="ABEU02000026">
    <property type="status" value="NOT_ANNOTATED_CDS"/>
    <property type="molecule type" value="Genomic_DNA"/>
</dbReference>
<dbReference type="Gene3D" id="3.90.1640.10">
    <property type="entry name" value="inorganic pyrophosphatase (n-terminal core)"/>
    <property type="match status" value="2"/>
</dbReference>
<evidence type="ECO:0000313" key="3">
    <source>
        <dbReference type="Proteomes" id="UP000006727"/>
    </source>
</evidence>
<dbReference type="Gramene" id="Pp3c26_6480V3.1">
    <property type="protein sequence ID" value="Pp3c26_6480V3.1"/>
    <property type="gene ID" value="Pp3c26_6480"/>
</dbReference>
<dbReference type="EnsemblPlants" id="Pp3c26_6484V3.4">
    <property type="protein sequence ID" value="Pp3c26_6484V3.4"/>
    <property type="gene ID" value="Pp3c26_6484"/>
</dbReference>
<reference evidence="2 3" key="2">
    <citation type="journal article" date="2018" name="Plant J.">
        <title>The Physcomitrella patens chromosome-scale assembly reveals moss genome structure and evolution.</title>
        <authorList>
            <person name="Lang D."/>
            <person name="Ullrich K.K."/>
            <person name="Murat F."/>
            <person name="Fuchs J."/>
            <person name="Jenkins J."/>
            <person name="Haas F.B."/>
            <person name="Piednoel M."/>
            <person name="Gundlach H."/>
            <person name="Van Bel M."/>
            <person name="Meyberg R."/>
            <person name="Vives C."/>
            <person name="Morata J."/>
            <person name="Symeonidi A."/>
            <person name="Hiss M."/>
            <person name="Muchero W."/>
            <person name="Kamisugi Y."/>
            <person name="Saleh O."/>
            <person name="Blanc G."/>
            <person name="Decker E.L."/>
            <person name="van Gessel N."/>
            <person name="Grimwood J."/>
            <person name="Hayes R.D."/>
            <person name="Graham S.W."/>
            <person name="Gunter L.E."/>
            <person name="McDaniel S.F."/>
            <person name="Hoernstein S.N.W."/>
            <person name="Larsson A."/>
            <person name="Li F.W."/>
            <person name="Perroud P.F."/>
            <person name="Phillips J."/>
            <person name="Ranjan P."/>
            <person name="Rokshar D.S."/>
            <person name="Rothfels C.J."/>
            <person name="Schneider L."/>
            <person name="Shu S."/>
            <person name="Stevenson D.W."/>
            <person name="Thummler F."/>
            <person name="Tillich M."/>
            <person name="Villarreal Aguilar J.C."/>
            <person name="Widiez T."/>
            <person name="Wong G.K."/>
            <person name="Wymore A."/>
            <person name="Zhang Y."/>
            <person name="Zimmer A.D."/>
            <person name="Quatrano R.S."/>
            <person name="Mayer K.F.X."/>
            <person name="Goodstein D."/>
            <person name="Casacuberta J.M."/>
            <person name="Vandepoele K."/>
            <person name="Reski R."/>
            <person name="Cuming A.C."/>
            <person name="Tuskan G.A."/>
            <person name="Maumus F."/>
            <person name="Salse J."/>
            <person name="Schmutz J."/>
            <person name="Rensing S.A."/>
        </authorList>
    </citation>
    <scope>NUCLEOTIDE SEQUENCE [LARGE SCALE GENOMIC DNA]</scope>
    <source>
        <strain evidence="2 3">cv. Gransden 2004</strain>
    </source>
</reference>
<dbReference type="KEGG" id="ppp:112277815"/>
<protein>
    <submittedName>
        <fullName evidence="2">Uncharacterized protein</fullName>
    </submittedName>
</protein>
<feature type="compositionally biased region" description="Basic and acidic residues" evidence="1">
    <location>
        <begin position="256"/>
        <end position="266"/>
    </location>
</feature>
<dbReference type="OrthoDB" id="374045at2759"/>
<feature type="region of interest" description="Disordered" evidence="1">
    <location>
        <begin position="308"/>
        <end position="388"/>
    </location>
</feature>
<accession>A0A7I4CU86</accession>
<feature type="compositionally biased region" description="Basic and acidic residues" evidence="1">
    <location>
        <begin position="28"/>
        <end position="39"/>
    </location>
</feature>
<sequence>MGGPPSASQKLDGRGARRTGRSASSTMKTEKVARGERVKRSVRPVKVRVNVEKRQEVSPALPQQIVERSPVKKNVVDVQSAPSLAKPSHPQTQKTSSFLQPEQFFAELKVKSDAGKLAVNKTQRLDNKPRKGAAVSLGPPSSRLKKSAYPHVSNESKDAFSCETQPVANRVIKSRTSERNEQESRTSRQVENLELFSEPSDSVPTLELCYQGKPAPAPAQLRTRASTSPSLNLTPLADKSYRARETESSAPVVVDKSSEILRRSTEAVDLPGSPLLQNSSSQGTSGRFFKGESPAMIKMQKIVRSLSGKNDIVNSSHASELQPSQSSSETAEVSSVKRTGRLRRFLKSLERKLGKKSSKEGSGSKIGKIEQRGRVHKERQASDGAEKISDRNILDEDVLCFSPRSEVSSVSTTYSEVSSKSHSYKQSQHKKTLKSEVVKSKLWLLRVHQRVQGRSSKESEDEGDGIYEALRRGAMFSDTEETTVKVEAKKIPGNGSSAKYAWEKNSISKLVAKHKRNSTWDAGNLNLTDHIFSPKQPQLPSRDAQVLLAPPKKLTGDLRDNGSQQRGIKPSPLNTQEQSPTSIATQVTESSPSSVKSPAASEHQVATLASDCLQGISLPLPAFSFHETPSVSLTAIPSDWTDSFKSARSSIQNSSAPISPENLTPSQRSSFRSFPGFNSPLPLPVRAGSAPTSPGLYAAACPSPLSLPKSPRRYTTFPSSGGMQCPPASPGVYGASSISPGGVEFQSSLFSGWNANQQNASPHSPEFTTWENFSLDDNTGTTQQSGLWSRSDLAMTRWGVKSQDPVRTVSDERESAEKPRAGVGRNAVLLPASPRPPGLSFEQIVAGRNRSPPTDNTLMKFFFKCREIEHLKKFLALQKRRFLESCNADSEKRFHMILSEAGGGLSSMVSTLCTAWLLENTMASATAAKWHPVPVMNIRQKEMWEHRDTAWLFHVCGIEASAVLFVDEIPPINENAVAGRVKRALIGKDILVTKDEVASSCTIVSEKFRQEAPKLLQARYMNTLLLAGILVDTNNLSSGSARDKQQATILLVGAGSMGRNGLHNHLINIQDENYETSFIKETYGDSTALTGEKPATSAEGGNQLSKATPNGTTLNNDDHTEHPTPPSLASPTHATDSPAPISPFLAPPQNPISKTRSNSELEAKPATDNKPSPNKKDSSKITDAFRRLRNLSSVH</sequence>
<feature type="region of interest" description="Disordered" evidence="1">
    <location>
        <begin position="1"/>
        <end position="39"/>
    </location>
</feature>
<proteinExistence type="predicted"/>
<dbReference type="GO" id="GO:0004309">
    <property type="term" value="F:exopolyphosphatase activity"/>
    <property type="evidence" value="ECO:0000318"/>
    <property type="project" value="GO_Central"/>
</dbReference>
<feature type="compositionally biased region" description="Basic and acidic residues" evidence="1">
    <location>
        <begin position="1174"/>
        <end position="1186"/>
    </location>
</feature>
<name>A0A7I4CU86_PHYPA</name>
<dbReference type="EnsemblPlants" id="Pp3c26_6484V3.3">
    <property type="protein sequence ID" value="Pp3c26_6484V3.3"/>
    <property type="gene ID" value="Pp3c26_6484"/>
</dbReference>
<dbReference type="RefSeq" id="XP_024366330.1">
    <property type="nucleotide sequence ID" value="XM_024510562.2"/>
</dbReference>
<dbReference type="SUPFAM" id="SSF64182">
    <property type="entry name" value="DHH phosphoesterases"/>
    <property type="match status" value="1"/>
</dbReference>
<dbReference type="RefSeq" id="XP_073387697.1">
    <property type="nucleotide sequence ID" value="XM_073531596.1"/>
</dbReference>
<feature type="compositionally biased region" description="Basic and acidic residues" evidence="1">
    <location>
        <begin position="367"/>
        <end position="388"/>
    </location>
</feature>
<dbReference type="AlphaFoldDB" id="A0A7I4CU86"/>
<feature type="region of interest" description="Disordered" evidence="1">
    <location>
        <begin position="77"/>
        <end position="96"/>
    </location>
</feature>
<dbReference type="GeneID" id="112277815"/>
<feature type="compositionally biased region" description="Low complexity" evidence="1">
    <location>
        <begin position="590"/>
        <end position="601"/>
    </location>
</feature>
<feature type="compositionally biased region" description="Polar residues" evidence="1">
    <location>
        <begin position="1099"/>
        <end position="1115"/>
    </location>
</feature>
<feature type="region of interest" description="Disordered" evidence="1">
    <location>
        <begin position="651"/>
        <end position="670"/>
    </location>
</feature>
<feature type="region of interest" description="Disordered" evidence="1">
    <location>
        <begin position="1087"/>
        <end position="1195"/>
    </location>
</feature>
<evidence type="ECO:0000313" key="2">
    <source>
        <dbReference type="EnsemblPlants" id="Pp3c26_6484V3.3"/>
    </source>
</evidence>
<feature type="compositionally biased region" description="Basic and acidic residues" evidence="1">
    <location>
        <begin position="1157"/>
        <end position="1167"/>
    </location>
</feature>
<dbReference type="EnsemblPlants" id="Pp3c26_6480V3.1">
    <property type="protein sequence ID" value="Pp3c26_6480V3.1"/>
    <property type="gene ID" value="Pp3c26_6480"/>
</dbReference>
<dbReference type="GO" id="GO:0005737">
    <property type="term" value="C:cytoplasm"/>
    <property type="evidence" value="ECO:0000318"/>
    <property type="project" value="GO_Central"/>
</dbReference>